<dbReference type="PROSITE" id="PS50090">
    <property type="entry name" value="MYB_LIKE"/>
    <property type="match status" value="1"/>
</dbReference>
<evidence type="ECO:0000256" key="1">
    <source>
        <dbReference type="ARBA" id="ARBA00004123"/>
    </source>
</evidence>
<dbReference type="PANTHER" id="PTHR45685:SF1">
    <property type="entry name" value="HELICASE SRCAP"/>
    <property type="match status" value="1"/>
</dbReference>
<keyword evidence="14" id="KW-0539">Nucleus</keyword>
<dbReference type="GO" id="GO:0010468">
    <property type="term" value="P:regulation of gene expression"/>
    <property type="evidence" value="ECO:0007669"/>
    <property type="project" value="UniProtKB-ARBA"/>
</dbReference>
<evidence type="ECO:0000259" key="18">
    <source>
        <dbReference type="PROSITE" id="PS51194"/>
    </source>
</evidence>
<dbReference type="InterPro" id="IPR014012">
    <property type="entry name" value="HSA_dom"/>
</dbReference>
<keyword evidence="7" id="KW-0378">Hydrolase</keyword>
<dbReference type="GO" id="GO:0005524">
    <property type="term" value="F:ATP binding"/>
    <property type="evidence" value="ECO:0007669"/>
    <property type="project" value="UniProtKB-KW"/>
</dbReference>
<dbReference type="FunFam" id="3.40.50.10810:FF:000005">
    <property type="entry name" value="Photoperiod-independent early flowering 1"/>
    <property type="match status" value="1"/>
</dbReference>
<feature type="compositionally biased region" description="Low complexity" evidence="15">
    <location>
        <begin position="2698"/>
        <end position="2711"/>
    </location>
</feature>
<feature type="region of interest" description="Disordered" evidence="15">
    <location>
        <begin position="453"/>
        <end position="502"/>
    </location>
</feature>
<dbReference type="Gene3D" id="1.10.10.60">
    <property type="entry name" value="Homeodomain-like"/>
    <property type="match status" value="1"/>
</dbReference>
<evidence type="ECO:0000256" key="13">
    <source>
        <dbReference type="ARBA" id="ARBA00023163"/>
    </source>
</evidence>
<name>A0A9N9QIJ7_9CUCU</name>
<dbReference type="InterPro" id="IPR049730">
    <property type="entry name" value="SNF2/RAD54-like_C"/>
</dbReference>
<feature type="region of interest" description="Disordered" evidence="15">
    <location>
        <begin position="1346"/>
        <end position="1368"/>
    </location>
</feature>
<feature type="compositionally biased region" description="Basic and acidic residues" evidence="15">
    <location>
        <begin position="2091"/>
        <end position="2100"/>
    </location>
</feature>
<dbReference type="Pfam" id="PF07529">
    <property type="entry name" value="HSA"/>
    <property type="match status" value="1"/>
</dbReference>
<evidence type="ECO:0000256" key="4">
    <source>
        <dbReference type="ARBA" id="ARBA00009687"/>
    </source>
</evidence>
<evidence type="ECO:0000256" key="8">
    <source>
        <dbReference type="ARBA" id="ARBA00022806"/>
    </source>
</evidence>
<dbReference type="EMBL" id="OU892277">
    <property type="protein sequence ID" value="CAG9760112.1"/>
    <property type="molecule type" value="Genomic_DNA"/>
</dbReference>
<feature type="region of interest" description="Disordered" evidence="15">
    <location>
        <begin position="2091"/>
        <end position="2131"/>
    </location>
</feature>
<evidence type="ECO:0000313" key="20">
    <source>
        <dbReference type="EMBL" id="CAG9760112.1"/>
    </source>
</evidence>
<dbReference type="CDD" id="cd18003">
    <property type="entry name" value="DEXQc_SRCAP"/>
    <property type="match status" value="1"/>
</dbReference>
<dbReference type="SMART" id="SM00573">
    <property type="entry name" value="HSA"/>
    <property type="match status" value="1"/>
</dbReference>
<dbReference type="InterPro" id="IPR001005">
    <property type="entry name" value="SANT/Myb"/>
</dbReference>
<dbReference type="InterPro" id="IPR001650">
    <property type="entry name" value="Helicase_C-like"/>
</dbReference>
<feature type="region of interest" description="Disordered" evidence="15">
    <location>
        <begin position="1741"/>
        <end position="1761"/>
    </location>
</feature>
<comment type="similarity">
    <text evidence="4">Belongs to the SNF2/RAD54 helicase family. ISWI subfamily.</text>
</comment>
<feature type="compositionally biased region" description="Basic and acidic residues" evidence="15">
    <location>
        <begin position="1741"/>
        <end position="1751"/>
    </location>
</feature>
<evidence type="ECO:0000256" key="11">
    <source>
        <dbReference type="ARBA" id="ARBA00023015"/>
    </source>
</evidence>
<dbReference type="Gene3D" id="3.40.50.300">
    <property type="entry name" value="P-loop containing nucleotide triphosphate hydrolases"/>
    <property type="match status" value="1"/>
</dbReference>
<evidence type="ECO:0000259" key="19">
    <source>
        <dbReference type="PROSITE" id="PS51204"/>
    </source>
</evidence>
<evidence type="ECO:0000256" key="7">
    <source>
        <dbReference type="ARBA" id="ARBA00022801"/>
    </source>
</evidence>
<organism evidence="20 21">
    <name type="scientific">Ceutorhynchus assimilis</name>
    <name type="common">cabbage seed weevil</name>
    <dbReference type="NCBI Taxonomy" id="467358"/>
    <lineage>
        <taxon>Eukaryota</taxon>
        <taxon>Metazoa</taxon>
        <taxon>Ecdysozoa</taxon>
        <taxon>Arthropoda</taxon>
        <taxon>Hexapoda</taxon>
        <taxon>Insecta</taxon>
        <taxon>Pterygota</taxon>
        <taxon>Neoptera</taxon>
        <taxon>Endopterygota</taxon>
        <taxon>Coleoptera</taxon>
        <taxon>Polyphaga</taxon>
        <taxon>Cucujiformia</taxon>
        <taxon>Curculionidae</taxon>
        <taxon>Ceutorhynchinae</taxon>
        <taxon>Ceutorhynchus</taxon>
    </lineage>
</organism>
<evidence type="ECO:0000256" key="9">
    <source>
        <dbReference type="ARBA" id="ARBA00022840"/>
    </source>
</evidence>
<feature type="region of interest" description="Disordered" evidence="15">
    <location>
        <begin position="227"/>
        <end position="260"/>
    </location>
</feature>
<dbReference type="GO" id="GO:0004386">
    <property type="term" value="F:helicase activity"/>
    <property type="evidence" value="ECO:0007669"/>
    <property type="project" value="UniProtKB-KW"/>
</dbReference>
<keyword evidence="5" id="KW-0597">Phosphoprotein</keyword>
<sequence length="2720" mass="302749">MDHDKPGAAQSDLPGREGQNSRPATASDRSTATNLTQVPGSQYLLTTQPHGVPALAQLSPAGSQNVPGGVTRIINITPSRGEPSPLRPSLTNQSIVNVLTKSPTLNIHNFQLIQSNDGAATNTAIATTSGAATPTHSRGIVKRSLISSPEKKDYAVKKLKVLNHKTIKSRLVQEKYDNHLAEMYLLESGGNILELVQFQRFPKNQQYLNYIREHSIDGTSTGIFIPHTTPSTPTATATSSLPGISLSNSSQLQPPTKPVPRMNQNLTSTVSPSLDVTSIKATSATSSTNQESIVEKAKQEAFVLQRIGELQKEGLWSEKRLPKVQEKQRTKAHWDFALEELMWLSTDFAQERKWKKINAKKCSRMVQKYFQEKALAAQRAEKAFEQHKKKLAAFCAKEIRNFWSNVEKLVEYRQNTILEEKRQRVIDHHLSFIVDQTEKYTRLLAEGMNKPAATVPSISNISSQRKSRAPSDDDFCPSLQSDEDDEETIEKEEAAPSNEDQSAELEALKKESQMELDDLLEDDVLVDYLLNRDNIRLSSDDSDDEMQETANATDSEEFDSVEESDTEKIEGSQTENQSIKMLLDDQKWEGEKTKTDDKNDLLNNATAIAESIQPKGNTLSSTTVSTKVPFLLQLPLREYQHIGLDWLVTMYERKLNGILADEMGLGKTIQTIALLAHLACEKGNWGPHLIIVPTSVMLNWEMECKKWCPGFKILTYYGPHKERKQKRRGWTKYNAFHICITSYKLVIQDHQSFRRKKWKYLILDEAQNIKNFKSQRWQLLLNFQSERRLLLTGTPLQNNLMELWSLMHFLMPSIFQSHREFKEWFSNPVSGMIEGNSEYNDSIIKRLHKVLRPFLLRRLKSEVEKQMPKKYEHIKMCRLSNRQRYLYDDFMSRAKTRETLASGNLLSVINVLMQLRKVCNHPNLFEVRPTLSPFQCDNIKLHIPSIVYSALLFDVLKHVNLYTLNLLILMAEFRITSSQYHRIRALAYKTGLKPPSTTNQPPPGTPPVRLRMRVVSVSQREQRPPQQPQQVSGQSISRTRVASRDSNTVVRNVGLPVLGMDVTGNSILRVTSSSGIQVASSSGMHVASSSGMQVVGSTGIQVASSSGIQVASSSGIQVVTTGVINTGMQVVTSGVVSSTMQVVSQGLVKTVPMLTFSQAAGQGLVSPINVASVLKHGDRASNYAQIVQTPTGKHLLLTSSPGSGGNSAVTHTAQKVMFLSTKQAIIPNSNSNLTSPNGNQIITRAYGRLSLTPITTNSIAPLSTAPPSGVASVRGVGPVRSTLPVSGIESTSSVASTSGIAPVRGITPLTKVGGITPITGITPIRGLAQTNKIATTSRNIHDSGAVLASSSPSTSSAPNCNTNTPQLVRERPRNPCFDFLDEIYPPKRQRVRRVSSEEEDTPDQRYRKRVRLMSRINRKRCLLRPLYGRELVDCVKITEPSTTRPWSNGRLHCVKAIYGVKPQWTPEFLKEALYTPVRRIHQLQDICDRFIIYIPSAKADDPDVRVWHPPPSEYQKRKDNDQIIQLVFRKTISPLHRIATMMVTQFPDRRLIQYDCGKLQMLDRLLRNLKVEGHRVLIFTQMTKMLDVLEAFLNFHGHIYLRLDGTTKVEQRQILMERFNSDKRIFVFILSTRSGGVGVNLTGADTVIFYDSDWNPTMDAQAQDRCHRIGQTRDVHIYRLISERTIEENILKKANQKRLLGNLAIEGGNFTTAYFKNNTTIVDLFNIDQTKDSAAQRMSELVEKRQDKETPVSDNDEDETSALENALAACEDDQDVQATKIATAEAVAELAEFDENIPLDHEEKEKEPEISKAQQTINDIIKTLTPVEKYAMQFLELTESTLSAEYLAAEERRIEEQKRIWEINQIATIKEQEEKRQREIEEENYMLTYSREDATNQVWLCENTMEIMPMWCPPTPPQQDNDIYVNANMSHLYDINIMPESQLPPVYVKKETPKRRFETAFPMDHRRPAKIPKKEETIATVPRSLFHPPTLLKLKRDLKLQKYRGLMRPTISIPGKPLPGKSSSDLSFHQNWTIHEDLALLKLIKYFQRLPLNLIVMSPGNTPNWDFAADYVNTVSITYRSPKQCRQRYEGHLMPREEGKYSVSDNASRKKKKTLPLQKAPSPTKSRLPPRTAQLYTQDNNSTFSQLICENHNNLKTIASKRIPTTRTLVNNPLMNKTKTTPILNECGIDIENPILPVEIAARRAERMAKEKKTMTPEQIAKIQLIKAGIVVSQQQQPQQQSSQDQASTSKSQTCVMVQAHPTVVAVTSTQVIMPQATIIAPMPIVTTAPGSGILQTNLRQQRIITSPLQGSNVVSVSGLTPAQLQAATQRLLVSTGGTPKAVTSTTGPQTKQFSQAQLHMIRQASIKNQLRLHTNNLVQGTKTSTVTIGGQQTVVQLTQAQPRTQFVRQGNVTVGAKTGVTRTVTESEVAQLLKKQQQLQQQKIAAGNVVQASSATGVGNTIHGLSHQVLAQAIQQAGTSGAQVTTLVKAVPSSPGGTTHTVTIPVSGVTLATPGAKAITPLKQATTHQLRQMQIQQQILAQKKLAAAVASSGQKLSITTGTAKGTGVQTTQLIMTPKQGMTVQQFQQVIRAPLNVSQGPMVLSKGAARVIPVNTVPGTKQTIQVVAASSQALSSALRPQGATTIAGIRLQGSPNTSQHAILSQVSAALNQNMTARQNNPVRLQTASGQPIMAVTVQSPSQNPQNQSPNPEQVSRYLKK</sequence>
<dbReference type="GO" id="GO:0006338">
    <property type="term" value="P:chromatin remodeling"/>
    <property type="evidence" value="ECO:0007669"/>
    <property type="project" value="TreeGrafter"/>
</dbReference>
<evidence type="ECO:0000256" key="15">
    <source>
        <dbReference type="SAM" id="MobiDB-lite"/>
    </source>
</evidence>
<feature type="compositionally biased region" description="Low complexity" evidence="15">
    <location>
        <begin position="1348"/>
        <end position="1365"/>
    </location>
</feature>
<feature type="domain" description="Myb-like" evidence="16">
    <location>
        <begin position="2031"/>
        <end position="2093"/>
    </location>
</feature>
<feature type="region of interest" description="Disordered" evidence="15">
    <location>
        <begin position="1017"/>
        <end position="1045"/>
    </location>
</feature>
<dbReference type="SMART" id="SM00490">
    <property type="entry name" value="HELICc"/>
    <property type="match status" value="1"/>
</dbReference>
<dbReference type="PANTHER" id="PTHR45685">
    <property type="entry name" value="HELICASE SRCAP-RELATED"/>
    <property type="match status" value="1"/>
</dbReference>
<dbReference type="FunFam" id="3.40.50.300:FF:000529">
    <property type="entry name" value="helicase SRCAP isoform X1"/>
    <property type="match status" value="1"/>
</dbReference>
<dbReference type="CDD" id="cd18793">
    <property type="entry name" value="SF2_C_SNF"/>
    <property type="match status" value="1"/>
</dbReference>
<evidence type="ECO:0000256" key="5">
    <source>
        <dbReference type="ARBA" id="ARBA00022553"/>
    </source>
</evidence>
<dbReference type="GO" id="GO:0000812">
    <property type="term" value="C:Swr1 complex"/>
    <property type="evidence" value="ECO:0007669"/>
    <property type="project" value="TreeGrafter"/>
</dbReference>
<dbReference type="Gene3D" id="1.20.120.850">
    <property type="entry name" value="SWI2/SNF2 ATPases, N-terminal domain"/>
    <property type="match status" value="1"/>
</dbReference>
<evidence type="ECO:0000256" key="14">
    <source>
        <dbReference type="ARBA" id="ARBA00023242"/>
    </source>
</evidence>
<dbReference type="PROSITE" id="PS51192">
    <property type="entry name" value="HELICASE_ATP_BIND_1"/>
    <property type="match status" value="1"/>
</dbReference>
<evidence type="ECO:0008006" key="22">
    <source>
        <dbReference type="Google" id="ProtNLM"/>
    </source>
</evidence>
<feature type="region of interest" description="Disordered" evidence="15">
    <location>
        <begin position="2696"/>
        <end position="2720"/>
    </location>
</feature>
<reference evidence="20" key="1">
    <citation type="submission" date="2022-01" db="EMBL/GenBank/DDBJ databases">
        <authorList>
            <person name="King R."/>
        </authorList>
    </citation>
    <scope>NUCLEOTIDE SEQUENCE</scope>
</reference>
<dbReference type="GO" id="GO:0035267">
    <property type="term" value="C:NuA4 histone acetyltransferase complex"/>
    <property type="evidence" value="ECO:0007669"/>
    <property type="project" value="UniProtKB-ARBA"/>
</dbReference>
<comment type="similarity">
    <text evidence="3">Belongs to the SNF2/RAD54 helicase family. SWR1 subfamily.</text>
</comment>
<dbReference type="GO" id="GO:0042393">
    <property type="term" value="F:histone binding"/>
    <property type="evidence" value="ECO:0007669"/>
    <property type="project" value="TreeGrafter"/>
</dbReference>
<keyword evidence="12" id="KW-0238">DNA-binding</keyword>
<keyword evidence="21" id="KW-1185">Reference proteome</keyword>
<dbReference type="Pfam" id="PF00271">
    <property type="entry name" value="Helicase_C"/>
    <property type="match status" value="1"/>
</dbReference>
<dbReference type="OrthoDB" id="372624at2759"/>
<accession>A0A9N9QIJ7</accession>
<evidence type="ECO:0000259" key="17">
    <source>
        <dbReference type="PROSITE" id="PS51192"/>
    </source>
</evidence>
<comment type="subcellular location">
    <subcellularLocation>
        <location evidence="1">Nucleus</location>
    </subcellularLocation>
</comment>
<dbReference type="PROSITE" id="PS51194">
    <property type="entry name" value="HELICASE_CTER"/>
    <property type="match status" value="1"/>
</dbReference>
<feature type="compositionally biased region" description="Acidic residues" evidence="15">
    <location>
        <begin position="554"/>
        <end position="565"/>
    </location>
</feature>
<dbReference type="GO" id="GO:0016887">
    <property type="term" value="F:ATP hydrolysis activity"/>
    <property type="evidence" value="ECO:0007669"/>
    <property type="project" value="TreeGrafter"/>
</dbReference>
<dbReference type="InterPro" id="IPR038718">
    <property type="entry name" value="SNF2-like_sf"/>
</dbReference>
<evidence type="ECO:0000256" key="12">
    <source>
        <dbReference type="ARBA" id="ARBA00023125"/>
    </source>
</evidence>
<dbReference type="InterPro" id="IPR000330">
    <property type="entry name" value="SNF2_N"/>
</dbReference>
<dbReference type="SUPFAM" id="SSF46689">
    <property type="entry name" value="Homeodomain-like"/>
    <property type="match status" value="1"/>
</dbReference>
<evidence type="ECO:0000256" key="10">
    <source>
        <dbReference type="ARBA" id="ARBA00022853"/>
    </source>
</evidence>
<feature type="compositionally biased region" description="Acidic residues" evidence="15">
    <location>
        <begin position="481"/>
        <end position="490"/>
    </location>
</feature>
<comment type="similarity">
    <text evidence="2">Belongs to the EAF1 family.</text>
</comment>
<keyword evidence="9" id="KW-0067">ATP-binding</keyword>
<feature type="region of interest" description="Disordered" evidence="15">
    <location>
        <begin position="1"/>
        <end position="35"/>
    </location>
</feature>
<dbReference type="SMART" id="SM00487">
    <property type="entry name" value="DEXDc"/>
    <property type="match status" value="1"/>
</dbReference>
<dbReference type="SUPFAM" id="SSF52540">
    <property type="entry name" value="P-loop containing nucleoside triphosphate hydrolases"/>
    <property type="match status" value="3"/>
</dbReference>
<feature type="compositionally biased region" description="Low complexity" evidence="15">
    <location>
        <begin position="228"/>
        <end position="250"/>
    </location>
</feature>
<dbReference type="InterPro" id="IPR009057">
    <property type="entry name" value="Homeodomain-like_sf"/>
</dbReference>
<evidence type="ECO:0000256" key="6">
    <source>
        <dbReference type="ARBA" id="ARBA00022741"/>
    </source>
</evidence>
<feature type="domain" description="HSA" evidence="19">
    <location>
        <begin position="321"/>
        <end position="393"/>
    </location>
</feature>
<evidence type="ECO:0000313" key="21">
    <source>
        <dbReference type="Proteomes" id="UP001152799"/>
    </source>
</evidence>
<evidence type="ECO:0000259" key="16">
    <source>
        <dbReference type="PROSITE" id="PS50090"/>
    </source>
</evidence>
<feature type="domain" description="Helicase C-terminal" evidence="18">
    <location>
        <begin position="1561"/>
        <end position="1711"/>
    </location>
</feature>
<evidence type="ECO:0000256" key="3">
    <source>
        <dbReference type="ARBA" id="ARBA00009220"/>
    </source>
</evidence>
<proteinExistence type="inferred from homology"/>
<dbReference type="GO" id="GO:0140096">
    <property type="term" value="F:catalytic activity, acting on a protein"/>
    <property type="evidence" value="ECO:0007669"/>
    <property type="project" value="UniProtKB-ARBA"/>
</dbReference>
<feature type="domain" description="Helicase ATP-binding" evidence="17">
    <location>
        <begin position="648"/>
        <end position="813"/>
    </location>
</feature>
<dbReference type="GO" id="GO:0003677">
    <property type="term" value="F:DNA binding"/>
    <property type="evidence" value="ECO:0007669"/>
    <property type="project" value="UniProtKB-KW"/>
</dbReference>
<dbReference type="Pfam" id="PF00176">
    <property type="entry name" value="SNF2-rel_dom"/>
    <property type="match status" value="1"/>
</dbReference>
<dbReference type="GO" id="GO:0010557">
    <property type="term" value="P:positive regulation of macromolecule biosynthetic process"/>
    <property type="evidence" value="ECO:0007669"/>
    <property type="project" value="UniProtKB-ARBA"/>
</dbReference>
<protein>
    <recommendedName>
        <fullName evidence="22">Helicase domino</fullName>
    </recommendedName>
</protein>
<feature type="region of interest" description="Disordered" evidence="15">
    <location>
        <begin position="536"/>
        <end position="574"/>
    </location>
</feature>
<dbReference type="Proteomes" id="UP001152799">
    <property type="component" value="Chromosome 1"/>
</dbReference>
<dbReference type="PROSITE" id="PS51204">
    <property type="entry name" value="HSA"/>
    <property type="match status" value="1"/>
</dbReference>
<keyword evidence="11" id="KW-0805">Transcription regulation</keyword>
<dbReference type="InterPro" id="IPR050520">
    <property type="entry name" value="INO80/SWR1_helicase"/>
</dbReference>
<dbReference type="Gene3D" id="3.40.50.10810">
    <property type="entry name" value="Tandem AAA-ATPase domain"/>
    <property type="match status" value="1"/>
</dbReference>
<keyword evidence="10" id="KW-0156">Chromatin regulator</keyword>
<dbReference type="CDD" id="cd00167">
    <property type="entry name" value="SANT"/>
    <property type="match status" value="1"/>
</dbReference>
<keyword evidence="6" id="KW-0547">Nucleotide-binding</keyword>
<evidence type="ECO:0000256" key="2">
    <source>
        <dbReference type="ARBA" id="ARBA00008913"/>
    </source>
</evidence>
<dbReference type="InterPro" id="IPR027417">
    <property type="entry name" value="P-loop_NTPase"/>
</dbReference>
<keyword evidence="8" id="KW-0347">Helicase</keyword>
<keyword evidence="13" id="KW-0804">Transcription</keyword>
<gene>
    <name evidence="20" type="ORF">CEUTPL_LOCUS848</name>
</gene>
<feature type="compositionally biased region" description="Polar residues" evidence="15">
    <location>
        <begin position="1036"/>
        <end position="1045"/>
    </location>
</feature>
<feature type="compositionally biased region" description="Polar residues" evidence="15">
    <location>
        <begin position="18"/>
        <end position="35"/>
    </location>
</feature>
<dbReference type="InterPro" id="IPR014001">
    <property type="entry name" value="Helicase_ATP-bd"/>
</dbReference>